<gene>
    <name evidence="1" type="ORF">LCGC14_1483350</name>
</gene>
<comment type="caution">
    <text evidence="1">The sequence shown here is derived from an EMBL/GenBank/DDBJ whole genome shotgun (WGS) entry which is preliminary data.</text>
</comment>
<evidence type="ECO:0000313" key="1">
    <source>
        <dbReference type="EMBL" id="KKM66219.1"/>
    </source>
</evidence>
<dbReference type="EMBL" id="LAZR01010576">
    <property type="protein sequence ID" value="KKM66219.1"/>
    <property type="molecule type" value="Genomic_DNA"/>
</dbReference>
<sequence>VAEQADAFHVDVGAGGEVIETAAVVEDGLGDDLADGEVVFSVGCVGVFIEGSSPESVGKSLSDIVIQGLDFLRHGRTEE</sequence>
<accession>A0A0F9J8W5</accession>
<reference evidence="1" key="1">
    <citation type="journal article" date="2015" name="Nature">
        <title>Complex archaea that bridge the gap between prokaryotes and eukaryotes.</title>
        <authorList>
            <person name="Spang A."/>
            <person name="Saw J.H."/>
            <person name="Jorgensen S.L."/>
            <person name="Zaremba-Niedzwiedzka K."/>
            <person name="Martijn J."/>
            <person name="Lind A.E."/>
            <person name="van Eijk R."/>
            <person name="Schleper C."/>
            <person name="Guy L."/>
            <person name="Ettema T.J."/>
        </authorList>
    </citation>
    <scope>NUCLEOTIDE SEQUENCE</scope>
</reference>
<name>A0A0F9J8W5_9ZZZZ</name>
<organism evidence="1">
    <name type="scientific">marine sediment metagenome</name>
    <dbReference type="NCBI Taxonomy" id="412755"/>
    <lineage>
        <taxon>unclassified sequences</taxon>
        <taxon>metagenomes</taxon>
        <taxon>ecological metagenomes</taxon>
    </lineage>
</organism>
<protein>
    <submittedName>
        <fullName evidence="1">Uncharacterized protein</fullName>
    </submittedName>
</protein>
<feature type="non-terminal residue" evidence="1">
    <location>
        <position position="1"/>
    </location>
</feature>
<dbReference type="AlphaFoldDB" id="A0A0F9J8W5"/>
<proteinExistence type="predicted"/>